<keyword evidence="6" id="KW-0282">Flagellum</keyword>
<dbReference type="PANTHER" id="PTHR42792">
    <property type="entry name" value="FLAGELLIN"/>
    <property type="match status" value="1"/>
</dbReference>
<dbReference type="Pfam" id="PF00669">
    <property type="entry name" value="Flagellin_N"/>
    <property type="match status" value="1"/>
</dbReference>
<evidence type="ECO:0000259" key="4">
    <source>
        <dbReference type="Pfam" id="PF00669"/>
    </source>
</evidence>
<name>A0ABV2TNS9_9RHOO</name>
<reference evidence="6 7" key="1">
    <citation type="submission" date="2024-07" db="EMBL/GenBank/DDBJ databases">
        <title>Uliginosibacterium flavum JJ3220;KACC:17644.</title>
        <authorList>
            <person name="Kim M.K."/>
        </authorList>
    </citation>
    <scope>NUCLEOTIDE SEQUENCE [LARGE SCALE GENOMIC DNA]</scope>
    <source>
        <strain evidence="6 7">KACC:17644</strain>
    </source>
</reference>
<evidence type="ECO:0000256" key="3">
    <source>
        <dbReference type="RuleBase" id="RU362073"/>
    </source>
</evidence>
<comment type="caution">
    <text evidence="6">The sequence shown here is derived from an EMBL/GenBank/DDBJ whole genome shotgun (WGS) entry which is preliminary data.</text>
</comment>
<dbReference type="PANTHER" id="PTHR42792:SF2">
    <property type="entry name" value="FLAGELLIN"/>
    <property type="match status" value="1"/>
</dbReference>
<dbReference type="InterPro" id="IPR042187">
    <property type="entry name" value="Flagellin_C_sub2"/>
</dbReference>
<keyword evidence="7" id="KW-1185">Reference proteome</keyword>
<dbReference type="RefSeq" id="WP_354602046.1">
    <property type="nucleotide sequence ID" value="NZ_JBEWZI010000019.1"/>
</dbReference>
<sequence>MAMTINTNVASLNAQRNLTTSQSSLATSLQRLSSGLRINSARDDAAGLAISERMSTQIRGLTQASRNANDGISLAQTAEGAMAEIGNNLQRIRELSVQSANATNSDSDRVALNQEVQLLVAEIDRVANQTAFNGTKILDGSFTSKLFQVGADAGQTIGINSIVDANVDTLGIAQFAAASATTAALVTSGGTATAAGSFGGTVINGVTIDTVNIAIGDSSSEVSANITNAINARMDQTGVFAEVNSTTGVLTLNSLKAGQDLTFTAGTQTAGTGVTAALTGIAAGTAASQTAVHVEDVDITTFIGSQRALEIVDKALTEVNSSRAEMGAIQNRFTSTITNLQTATENLSSSRGRILDADFAAETANLSRTQILQQAGTAMLAQANALPQQVLQLLQG</sequence>
<proteinExistence type="inferred from homology"/>
<evidence type="ECO:0000313" key="7">
    <source>
        <dbReference type="Proteomes" id="UP001549691"/>
    </source>
</evidence>
<keyword evidence="6" id="KW-0966">Cell projection</keyword>
<keyword evidence="3" id="KW-0964">Secreted</keyword>
<feature type="domain" description="Flagellin N-terminal" evidence="4">
    <location>
        <begin position="5"/>
        <end position="143"/>
    </location>
</feature>
<dbReference type="InterPro" id="IPR001029">
    <property type="entry name" value="Flagellin_N"/>
</dbReference>
<keyword evidence="2 3" id="KW-0975">Bacterial flagellum</keyword>
<protein>
    <recommendedName>
        <fullName evidence="3">Flagellin</fullName>
    </recommendedName>
</protein>
<comment type="similarity">
    <text evidence="1 3">Belongs to the bacterial flagellin family.</text>
</comment>
<keyword evidence="6" id="KW-0969">Cilium</keyword>
<dbReference type="InterPro" id="IPR046358">
    <property type="entry name" value="Flagellin_C"/>
</dbReference>
<dbReference type="InterPro" id="IPR001492">
    <property type="entry name" value="Flagellin"/>
</dbReference>
<evidence type="ECO:0000313" key="6">
    <source>
        <dbReference type="EMBL" id="MET7015586.1"/>
    </source>
</evidence>
<evidence type="ECO:0000256" key="2">
    <source>
        <dbReference type="ARBA" id="ARBA00023143"/>
    </source>
</evidence>
<organism evidence="6 7">
    <name type="scientific">Uliginosibacterium flavum</name>
    <dbReference type="NCBI Taxonomy" id="1396831"/>
    <lineage>
        <taxon>Bacteria</taxon>
        <taxon>Pseudomonadati</taxon>
        <taxon>Pseudomonadota</taxon>
        <taxon>Betaproteobacteria</taxon>
        <taxon>Rhodocyclales</taxon>
        <taxon>Zoogloeaceae</taxon>
        <taxon>Uliginosibacterium</taxon>
    </lineage>
</organism>
<evidence type="ECO:0000259" key="5">
    <source>
        <dbReference type="Pfam" id="PF00700"/>
    </source>
</evidence>
<dbReference type="Proteomes" id="UP001549691">
    <property type="component" value="Unassembled WGS sequence"/>
</dbReference>
<dbReference type="Gene3D" id="1.20.1330.10">
    <property type="entry name" value="f41 fragment of flagellin, N-terminal domain"/>
    <property type="match status" value="1"/>
</dbReference>
<comment type="subcellular location">
    <subcellularLocation>
        <location evidence="3">Secreted</location>
    </subcellularLocation>
    <subcellularLocation>
        <location evidence="3">Bacterial flagellum</location>
    </subcellularLocation>
</comment>
<evidence type="ECO:0000256" key="1">
    <source>
        <dbReference type="ARBA" id="ARBA00005709"/>
    </source>
</evidence>
<dbReference type="PRINTS" id="PR00207">
    <property type="entry name" value="FLAGELLIN"/>
</dbReference>
<accession>A0ABV2TNS9</accession>
<dbReference type="Gene3D" id="6.10.10.10">
    <property type="entry name" value="Flagellar export chaperone, C-terminal domain"/>
    <property type="match status" value="1"/>
</dbReference>
<dbReference type="Pfam" id="PF00700">
    <property type="entry name" value="Flagellin_C"/>
    <property type="match status" value="1"/>
</dbReference>
<feature type="domain" description="Flagellin C-terminal" evidence="5">
    <location>
        <begin position="309"/>
        <end position="394"/>
    </location>
</feature>
<dbReference type="Gene3D" id="3.30.70.2120">
    <property type="match status" value="1"/>
</dbReference>
<dbReference type="SUPFAM" id="SSF64518">
    <property type="entry name" value="Phase 1 flagellin"/>
    <property type="match status" value="1"/>
</dbReference>
<comment type="function">
    <text evidence="3">Flagellin is the subunit protein which polymerizes to form the filaments of bacterial flagella.</text>
</comment>
<gene>
    <name evidence="6" type="ORF">ABXR19_15460</name>
</gene>
<dbReference type="EMBL" id="JBEWZI010000019">
    <property type="protein sequence ID" value="MET7015586.1"/>
    <property type="molecule type" value="Genomic_DNA"/>
</dbReference>
<dbReference type="NCBIfam" id="NF006467">
    <property type="entry name" value="PRK08869.1-2"/>
    <property type="match status" value="1"/>
</dbReference>